<keyword evidence="2" id="KW-1185">Reference proteome</keyword>
<dbReference type="AlphaFoldDB" id="A0AAV3PIY0"/>
<dbReference type="PANTHER" id="PTHR46014">
    <property type="entry name" value="TETRATRICOPEPTIDE REPEAT PROTEIN 1"/>
    <property type="match status" value="1"/>
</dbReference>
<comment type="caution">
    <text evidence="1">The sequence shown here is derived from an EMBL/GenBank/DDBJ whole genome shotgun (WGS) entry which is preliminary data.</text>
</comment>
<dbReference type="PANTHER" id="PTHR46014:SF1">
    <property type="entry name" value="TETRATRICOPEPTIDE REPEAT PROTEIN 1"/>
    <property type="match status" value="1"/>
</dbReference>
<name>A0AAV3PIY0_LITER</name>
<proteinExistence type="predicted"/>
<dbReference type="EMBL" id="BAABME010001822">
    <property type="protein sequence ID" value="GAA0151614.1"/>
    <property type="molecule type" value="Genomic_DNA"/>
</dbReference>
<accession>A0AAV3PIY0</accession>
<protein>
    <submittedName>
        <fullName evidence="1">Uncharacterized protein</fullName>
    </submittedName>
</protein>
<reference evidence="1 2" key="1">
    <citation type="submission" date="2024-01" db="EMBL/GenBank/DDBJ databases">
        <title>The complete chloroplast genome sequence of Lithospermum erythrorhizon: insights into the phylogenetic relationship among Boraginaceae species and the maternal lineages of purple gromwells.</title>
        <authorList>
            <person name="Okada T."/>
            <person name="Watanabe K."/>
        </authorList>
    </citation>
    <scope>NUCLEOTIDE SEQUENCE [LARGE SCALE GENOMIC DNA]</scope>
</reference>
<organism evidence="1 2">
    <name type="scientific">Lithospermum erythrorhizon</name>
    <name type="common">Purple gromwell</name>
    <name type="synonym">Lithospermum officinale var. erythrorhizon</name>
    <dbReference type="NCBI Taxonomy" id="34254"/>
    <lineage>
        <taxon>Eukaryota</taxon>
        <taxon>Viridiplantae</taxon>
        <taxon>Streptophyta</taxon>
        <taxon>Embryophyta</taxon>
        <taxon>Tracheophyta</taxon>
        <taxon>Spermatophyta</taxon>
        <taxon>Magnoliopsida</taxon>
        <taxon>eudicotyledons</taxon>
        <taxon>Gunneridae</taxon>
        <taxon>Pentapetalae</taxon>
        <taxon>asterids</taxon>
        <taxon>lamiids</taxon>
        <taxon>Boraginales</taxon>
        <taxon>Boraginaceae</taxon>
        <taxon>Boraginoideae</taxon>
        <taxon>Lithospermeae</taxon>
        <taxon>Lithospermum</taxon>
    </lineage>
</organism>
<dbReference type="InterPro" id="IPR052769">
    <property type="entry name" value="TPR_domain_protein"/>
</dbReference>
<evidence type="ECO:0000313" key="2">
    <source>
        <dbReference type="Proteomes" id="UP001454036"/>
    </source>
</evidence>
<gene>
    <name evidence="1" type="ORF">LIER_10300</name>
</gene>
<sequence>MTKILELHPSFDKARRNIIRLKPMADEKREKMKEEIIGKLKEMGNSILGRFGQLQSSQGSKHWFIFSIDAALCVLSLYVSCKQK</sequence>
<evidence type="ECO:0000313" key="1">
    <source>
        <dbReference type="EMBL" id="GAA0151614.1"/>
    </source>
</evidence>
<dbReference type="Proteomes" id="UP001454036">
    <property type="component" value="Unassembled WGS sequence"/>
</dbReference>